<name>V3ZX01_LOTGI</name>
<reference evidence="1 2" key="1">
    <citation type="journal article" date="2013" name="Nature">
        <title>Insights into bilaterian evolution from three spiralian genomes.</title>
        <authorList>
            <person name="Simakov O."/>
            <person name="Marletaz F."/>
            <person name="Cho S.J."/>
            <person name="Edsinger-Gonzales E."/>
            <person name="Havlak P."/>
            <person name="Hellsten U."/>
            <person name="Kuo D.H."/>
            <person name="Larsson T."/>
            <person name="Lv J."/>
            <person name="Arendt D."/>
            <person name="Savage R."/>
            <person name="Osoegawa K."/>
            <person name="de Jong P."/>
            <person name="Grimwood J."/>
            <person name="Chapman J.A."/>
            <person name="Shapiro H."/>
            <person name="Aerts A."/>
            <person name="Otillar R.P."/>
            <person name="Terry A.Y."/>
            <person name="Boore J.L."/>
            <person name="Grigoriev I.V."/>
            <person name="Lindberg D.R."/>
            <person name="Seaver E.C."/>
            <person name="Weisblat D.A."/>
            <person name="Putnam N.H."/>
            <person name="Rokhsar D.S."/>
        </authorList>
    </citation>
    <scope>NUCLEOTIDE SEQUENCE [LARGE SCALE GENOMIC DNA]</scope>
</reference>
<dbReference type="OrthoDB" id="10156538at2759"/>
<dbReference type="KEGG" id="lgi:LOTGIDRAFT_154967"/>
<dbReference type="GeneID" id="20236472"/>
<proteinExistence type="predicted"/>
<keyword evidence="2" id="KW-1185">Reference proteome</keyword>
<evidence type="ECO:0000313" key="1">
    <source>
        <dbReference type="EMBL" id="ESO85476.1"/>
    </source>
</evidence>
<dbReference type="HOGENOM" id="CLU_840171_0_0_1"/>
<dbReference type="Proteomes" id="UP000030746">
    <property type="component" value="Unassembled WGS sequence"/>
</dbReference>
<evidence type="ECO:0000313" key="2">
    <source>
        <dbReference type="Proteomes" id="UP000030746"/>
    </source>
</evidence>
<protein>
    <submittedName>
        <fullName evidence="1">Uncharacterized protein</fullName>
    </submittedName>
</protein>
<dbReference type="AlphaFoldDB" id="V3ZX01"/>
<accession>V3ZX01</accession>
<sequence>MVAQYILNKDESESVVTVGLDDTTKAAGHKFFDIKTDYLTIAGPNHDRKSFTTGYIEYVSHSGKDGARAYGMKLQCLATLSNSTVDEIKSHIDFWICDRASDCKVLLENLDIALEKTLKCTAHVVLGVDYAIDKVFRNTEQHIDVQNLIDCGKILKSPSSSVSTVGLFVQSVYGLSTMNPGCNDRNWTGVKGFFQEKLSKLKTLCENFSKNKTGKGKLIGTVLCEVVETVNRQLAEMDYFDSESDIGEACDQNLKFAPLTNLGCESDFGKLDNRLRVAGGMTSINTHSNKNVATNGFLNSVDFVNSSETDRRAKWKWAGRSEEDLYSQPLL</sequence>
<dbReference type="EMBL" id="KB203274">
    <property type="protein sequence ID" value="ESO85476.1"/>
    <property type="molecule type" value="Genomic_DNA"/>
</dbReference>
<dbReference type="RefSeq" id="XP_009063722.1">
    <property type="nucleotide sequence ID" value="XM_009065474.1"/>
</dbReference>
<gene>
    <name evidence="1" type="ORF">LOTGIDRAFT_154967</name>
</gene>
<organism evidence="1 2">
    <name type="scientific">Lottia gigantea</name>
    <name type="common">Giant owl limpet</name>
    <dbReference type="NCBI Taxonomy" id="225164"/>
    <lineage>
        <taxon>Eukaryota</taxon>
        <taxon>Metazoa</taxon>
        <taxon>Spiralia</taxon>
        <taxon>Lophotrochozoa</taxon>
        <taxon>Mollusca</taxon>
        <taxon>Gastropoda</taxon>
        <taxon>Patellogastropoda</taxon>
        <taxon>Lottioidea</taxon>
        <taxon>Lottiidae</taxon>
        <taxon>Lottia</taxon>
    </lineage>
</organism>
<dbReference type="CTD" id="20236472"/>